<keyword evidence="2" id="KW-1185">Reference proteome</keyword>
<organism evidence="1 2">
    <name type="scientific">Catharanthus roseus</name>
    <name type="common">Madagascar periwinkle</name>
    <name type="synonym">Vinca rosea</name>
    <dbReference type="NCBI Taxonomy" id="4058"/>
    <lineage>
        <taxon>Eukaryota</taxon>
        <taxon>Viridiplantae</taxon>
        <taxon>Streptophyta</taxon>
        <taxon>Embryophyta</taxon>
        <taxon>Tracheophyta</taxon>
        <taxon>Spermatophyta</taxon>
        <taxon>Magnoliopsida</taxon>
        <taxon>eudicotyledons</taxon>
        <taxon>Gunneridae</taxon>
        <taxon>Pentapetalae</taxon>
        <taxon>asterids</taxon>
        <taxon>lamiids</taxon>
        <taxon>Gentianales</taxon>
        <taxon>Apocynaceae</taxon>
        <taxon>Rauvolfioideae</taxon>
        <taxon>Vinceae</taxon>
        <taxon>Catharanthinae</taxon>
        <taxon>Catharanthus</taxon>
    </lineage>
</organism>
<accession>A0ACC0AT11</accession>
<protein>
    <submittedName>
        <fullName evidence="1">Uncharacterized protein</fullName>
    </submittedName>
</protein>
<evidence type="ECO:0000313" key="2">
    <source>
        <dbReference type="Proteomes" id="UP001060085"/>
    </source>
</evidence>
<proteinExistence type="predicted"/>
<gene>
    <name evidence="1" type="ORF">M9H77_22445</name>
</gene>
<dbReference type="EMBL" id="CM044705">
    <property type="protein sequence ID" value="KAI5663122.1"/>
    <property type="molecule type" value="Genomic_DNA"/>
</dbReference>
<sequence>MGDLREQGGGAAAAVESPLGSLSTSITSNSSPPPSIGPESWGRAEKAIQKIILKVQPTKLSEERRKEVIEYVQRLMKSCNGCEVFPYGSVPLKTYLPDGDIDLTAFGGTTSEEELAEDIVSALGGEEQNKAAEFVVKDVQLIRAEVKLVKCIIQNIVVDISFNQIGGLCTLCFLEKVDRLIGKDHLFKRSIILIKAWCYYESRILGAHHGLISTYALETLVLYIFHLFHSSLNGPLSVLYKFLDYFSQFDWENYCISLSGPVRLSSLPEFVVETPDNGGGNLLLTSEFLGYCAETYSAVPSRGVDLNSRTFQQKFLNIVDPLKENNNLGRSISKGNFFRIRSAFTYGARKLGQILMEPQDDIDEGLSKFFFNMLGRHGSGQRPDVLQVPPHGSSNNGFGPALVVSKADSCPTENVIPETESMSYTGTSQNCRSGSKVSSHNAISYMKVSGGENHIKNNEVRDGYAKLLPHNMFHKADRNAMGKALDDRIFGDAKDLATSRFESLQISSGFSEYPDFAQESAVPVARPYYIPHLYFSNPMLSDGDKGTNNSHRVQIENSQNNRYSGGSRWSDRDHGFGLEKDIISREDDIVVPAEFKDVHLAKSKVLLPENFYHGNLGSATPSARTPESLNPVADLCGDYEAHYNSLLYGRASTQYAVGTSSWPINAAPASVFQMQNSLDGAQQQYQFVQNGFSHVSMHGVVSSPAFYMANQILIPGVAFGLEEMPKPRGTGTYLPNMNRPLLGYRPPSARGRNQAPSRSPRNNNRNVGFMDNNVTDRGSHEVSYDQSGPKSGTSDINPSFSPRGKVNPNANAFVLQSHGGFEHSSAGHATEAPLFERRKQRHQKSQSITSPPQNSSPVSSPSGMERSKPVLSRDYDRFSMKSSYRLKDDDDFPPLSL</sequence>
<reference evidence="2" key="1">
    <citation type="journal article" date="2023" name="Nat. Plants">
        <title>Single-cell RNA sequencing provides a high-resolution roadmap for understanding the multicellular compartmentation of specialized metabolism.</title>
        <authorList>
            <person name="Sun S."/>
            <person name="Shen X."/>
            <person name="Li Y."/>
            <person name="Li Y."/>
            <person name="Wang S."/>
            <person name="Li R."/>
            <person name="Zhang H."/>
            <person name="Shen G."/>
            <person name="Guo B."/>
            <person name="Wei J."/>
            <person name="Xu J."/>
            <person name="St-Pierre B."/>
            <person name="Chen S."/>
            <person name="Sun C."/>
        </authorList>
    </citation>
    <scope>NUCLEOTIDE SEQUENCE [LARGE SCALE GENOMIC DNA]</scope>
</reference>
<evidence type="ECO:0000313" key="1">
    <source>
        <dbReference type="EMBL" id="KAI5663122.1"/>
    </source>
</evidence>
<comment type="caution">
    <text evidence="1">The sequence shown here is derived from an EMBL/GenBank/DDBJ whole genome shotgun (WGS) entry which is preliminary data.</text>
</comment>
<name>A0ACC0AT11_CATRO</name>
<dbReference type="Proteomes" id="UP001060085">
    <property type="component" value="Linkage Group LG05"/>
</dbReference>